<organism evidence="10 11">
    <name type="scientific">Vanilla planifolia</name>
    <name type="common">Vanilla</name>
    <dbReference type="NCBI Taxonomy" id="51239"/>
    <lineage>
        <taxon>Eukaryota</taxon>
        <taxon>Viridiplantae</taxon>
        <taxon>Streptophyta</taxon>
        <taxon>Embryophyta</taxon>
        <taxon>Tracheophyta</taxon>
        <taxon>Spermatophyta</taxon>
        <taxon>Magnoliopsida</taxon>
        <taxon>Liliopsida</taxon>
        <taxon>Asparagales</taxon>
        <taxon>Orchidaceae</taxon>
        <taxon>Vanilloideae</taxon>
        <taxon>Vanilleae</taxon>
        <taxon>Vanilla</taxon>
    </lineage>
</organism>
<evidence type="ECO:0000256" key="3">
    <source>
        <dbReference type="ARBA" id="ARBA00023015"/>
    </source>
</evidence>
<evidence type="ECO:0000256" key="1">
    <source>
        <dbReference type="ARBA" id="ARBA00004123"/>
    </source>
</evidence>
<dbReference type="OrthoDB" id="271448at2759"/>
<keyword evidence="2" id="KW-0677">Repeat</keyword>
<feature type="compositionally biased region" description="Basic residues" evidence="7">
    <location>
        <begin position="108"/>
        <end position="120"/>
    </location>
</feature>
<dbReference type="EMBL" id="JADCNL010000009">
    <property type="protein sequence ID" value="KAG0467667.1"/>
    <property type="molecule type" value="Genomic_DNA"/>
</dbReference>
<feature type="domain" description="Myb-like" evidence="8">
    <location>
        <begin position="115"/>
        <end position="166"/>
    </location>
</feature>
<feature type="domain" description="HTH myb-type" evidence="9">
    <location>
        <begin position="167"/>
        <end position="222"/>
    </location>
</feature>
<dbReference type="GO" id="GO:0000978">
    <property type="term" value="F:RNA polymerase II cis-regulatory region sequence-specific DNA binding"/>
    <property type="evidence" value="ECO:0007669"/>
    <property type="project" value="TreeGrafter"/>
</dbReference>
<feature type="region of interest" description="Disordered" evidence="7">
    <location>
        <begin position="100"/>
        <end position="121"/>
    </location>
</feature>
<evidence type="ECO:0000259" key="9">
    <source>
        <dbReference type="PROSITE" id="PS51294"/>
    </source>
</evidence>
<keyword evidence="6" id="KW-0539">Nucleus</keyword>
<evidence type="ECO:0000256" key="5">
    <source>
        <dbReference type="ARBA" id="ARBA00023163"/>
    </source>
</evidence>
<dbReference type="Pfam" id="PF13921">
    <property type="entry name" value="Myb_DNA-bind_6"/>
    <property type="match status" value="1"/>
</dbReference>
<dbReference type="Pfam" id="PF00249">
    <property type="entry name" value="Myb_DNA-binding"/>
    <property type="match status" value="1"/>
</dbReference>
<dbReference type="SUPFAM" id="SSF46689">
    <property type="entry name" value="Homeodomain-like"/>
    <property type="match status" value="2"/>
</dbReference>
<feature type="domain" description="HTH myb-type" evidence="9">
    <location>
        <begin position="223"/>
        <end position="273"/>
    </location>
</feature>
<dbReference type="CDD" id="cd00167">
    <property type="entry name" value="SANT"/>
    <property type="match status" value="3"/>
</dbReference>
<evidence type="ECO:0000256" key="6">
    <source>
        <dbReference type="ARBA" id="ARBA00023242"/>
    </source>
</evidence>
<evidence type="ECO:0000256" key="7">
    <source>
        <dbReference type="SAM" id="MobiDB-lite"/>
    </source>
</evidence>
<dbReference type="FunFam" id="1.10.10.60:FF:000010">
    <property type="entry name" value="Transcriptional activator Myb isoform A"/>
    <property type="match status" value="1"/>
</dbReference>
<proteinExistence type="predicted"/>
<dbReference type="PANTHER" id="PTHR45614:SF194">
    <property type="entry name" value="TRANSCRIPTION FACTOR MYB3R-3-RELATED"/>
    <property type="match status" value="1"/>
</dbReference>
<evidence type="ECO:0000259" key="8">
    <source>
        <dbReference type="PROSITE" id="PS50090"/>
    </source>
</evidence>
<feature type="domain" description="HTH myb-type" evidence="9">
    <location>
        <begin position="120"/>
        <end position="166"/>
    </location>
</feature>
<accession>A0A835QH84</accession>
<dbReference type="PROSITE" id="PS51294">
    <property type="entry name" value="HTH_MYB"/>
    <property type="match status" value="3"/>
</dbReference>
<dbReference type="InterPro" id="IPR001005">
    <property type="entry name" value="SANT/Myb"/>
</dbReference>
<dbReference type="PANTHER" id="PTHR45614">
    <property type="entry name" value="MYB PROTEIN-RELATED"/>
    <property type="match status" value="1"/>
</dbReference>
<dbReference type="Gene3D" id="1.10.10.60">
    <property type="entry name" value="Homeodomain-like"/>
    <property type="match status" value="3"/>
</dbReference>
<dbReference type="AlphaFoldDB" id="A0A835QH84"/>
<feature type="compositionally biased region" description="Polar residues" evidence="7">
    <location>
        <begin position="330"/>
        <end position="342"/>
    </location>
</feature>
<dbReference type="GO" id="GO:0000981">
    <property type="term" value="F:DNA-binding transcription factor activity, RNA polymerase II-specific"/>
    <property type="evidence" value="ECO:0007669"/>
    <property type="project" value="TreeGrafter"/>
</dbReference>
<comment type="subcellular location">
    <subcellularLocation>
        <location evidence="1">Nucleus</location>
    </subcellularLocation>
</comment>
<keyword evidence="3" id="KW-0805">Transcription regulation</keyword>
<comment type="caution">
    <text evidence="10">The sequence shown here is derived from an EMBL/GenBank/DDBJ whole genome shotgun (WGS) entry which is preliminary data.</text>
</comment>
<keyword evidence="11" id="KW-1185">Reference proteome</keyword>
<reference evidence="10 11" key="1">
    <citation type="journal article" date="2020" name="Nat. Food">
        <title>A phased Vanilla planifolia genome enables genetic improvement of flavour and production.</title>
        <authorList>
            <person name="Hasing T."/>
            <person name="Tang H."/>
            <person name="Brym M."/>
            <person name="Khazi F."/>
            <person name="Huang T."/>
            <person name="Chambers A.H."/>
        </authorList>
    </citation>
    <scope>NUCLEOTIDE SEQUENCE [LARGE SCALE GENOMIC DNA]</scope>
    <source>
        <tissue evidence="10">Leaf</tissue>
    </source>
</reference>
<dbReference type="GO" id="GO:0005634">
    <property type="term" value="C:nucleus"/>
    <property type="evidence" value="ECO:0007669"/>
    <property type="project" value="UniProtKB-SubCell"/>
</dbReference>
<feature type="region of interest" description="Disordered" evidence="7">
    <location>
        <begin position="319"/>
        <end position="344"/>
    </location>
</feature>
<dbReference type="SMART" id="SM00717">
    <property type="entry name" value="SANT"/>
    <property type="match status" value="3"/>
</dbReference>
<sequence length="552" mass="61756">MKNPGKIDGFYFSFPALSFNGQWFLKPPTWAIAFLDSRVSNLTELSRVVRILWSTAASAVVIAMMAADGCVENKQSATASGSSISEGSYGFSRMSSAASSPAASSPCQHKRTSGPIRRAKGGWTNEEDETLMRAVELYKRRSWKKIAECIPGRTEVQCLHRWQKVLNPELVKGPWSALEDDVIVKLVAKYGPTKWSLIAKSLPGRIGKQCRERWHNHLNPEIKKDAWTQEEEIELMKAHVKHGNKWAEIAKVLPGRTDNSIKNHWNSSLKKKLDCYLKTDVNNRGNTMNDASIDVAVKGTYFSEASECNAQATEISLRNNRFESEKKSDAPNSSRSFQNAEPTGTMLGNDALNAGFLCYQPPQLNFLTSDITSFCLGQTPSSANGKYSGTQRLETYLRSGARSFQNTPSIIKRREVHTPLTCDSVQSNETTVHECCTPLEGKVCDNMDDLRNSISELLSSPCTSNQGALNDMKDNNFYSSYRLRYKRKGSFKSVEKQLDFTLLEGDYYANNVNHLSSVVNENSGNPNSKMQVLTRQRRKLEENSSIVKENDC</sequence>
<evidence type="ECO:0000313" key="11">
    <source>
        <dbReference type="Proteomes" id="UP000636800"/>
    </source>
</evidence>
<feature type="domain" description="Myb-like" evidence="8">
    <location>
        <begin position="219"/>
        <end position="269"/>
    </location>
</feature>
<protein>
    <submittedName>
        <fullName evidence="10">Uncharacterized protein</fullName>
    </submittedName>
</protein>
<feature type="compositionally biased region" description="Basic and acidic residues" evidence="7">
    <location>
        <begin position="320"/>
        <end position="329"/>
    </location>
</feature>
<evidence type="ECO:0000256" key="2">
    <source>
        <dbReference type="ARBA" id="ARBA00022737"/>
    </source>
</evidence>
<name>A0A835QH84_VANPL</name>
<keyword evidence="4" id="KW-0238">DNA-binding</keyword>
<dbReference type="InterPro" id="IPR050560">
    <property type="entry name" value="MYB_TF"/>
</dbReference>
<evidence type="ECO:0000256" key="4">
    <source>
        <dbReference type="ARBA" id="ARBA00023125"/>
    </source>
</evidence>
<feature type="domain" description="Myb-like" evidence="8">
    <location>
        <begin position="167"/>
        <end position="218"/>
    </location>
</feature>
<dbReference type="Proteomes" id="UP000636800">
    <property type="component" value="Unassembled WGS sequence"/>
</dbReference>
<dbReference type="InterPro" id="IPR009057">
    <property type="entry name" value="Homeodomain-like_sf"/>
</dbReference>
<keyword evidence="5" id="KW-0804">Transcription</keyword>
<evidence type="ECO:0000313" key="10">
    <source>
        <dbReference type="EMBL" id="KAG0467667.1"/>
    </source>
</evidence>
<dbReference type="PROSITE" id="PS50090">
    <property type="entry name" value="MYB_LIKE"/>
    <property type="match status" value="3"/>
</dbReference>
<dbReference type="FunFam" id="1.10.10.60:FF:000016">
    <property type="entry name" value="Transcriptional activator Myb isoform A"/>
    <property type="match status" value="1"/>
</dbReference>
<dbReference type="InterPro" id="IPR017930">
    <property type="entry name" value="Myb_dom"/>
</dbReference>
<gene>
    <name evidence="10" type="ORF">HPP92_019247</name>
</gene>